<feature type="chain" id="PRO_5023090866" evidence="2">
    <location>
        <begin position="22"/>
        <end position="296"/>
    </location>
</feature>
<dbReference type="KEGG" id="mgin:FRZ54_17935"/>
<organism evidence="4 5">
    <name type="scientific">Mucilaginibacter ginsenosidivorans</name>
    <dbReference type="NCBI Taxonomy" id="398053"/>
    <lineage>
        <taxon>Bacteria</taxon>
        <taxon>Pseudomonadati</taxon>
        <taxon>Bacteroidota</taxon>
        <taxon>Sphingobacteriia</taxon>
        <taxon>Sphingobacteriales</taxon>
        <taxon>Sphingobacteriaceae</taxon>
        <taxon>Mucilaginibacter</taxon>
    </lineage>
</organism>
<dbReference type="InterPro" id="IPR011042">
    <property type="entry name" value="6-blade_b-propeller_TolB-like"/>
</dbReference>
<keyword evidence="2" id="KW-0732">Signal</keyword>
<feature type="domain" description="SMP-30/Gluconolactonase/LRE-like region" evidence="3">
    <location>
        <begin position="41"/>
        <end position="282"/>
    </location>
</feature>
<dbReference type="GO" id="GO:0016787">
    <property type="term" value="F:hydrolase activity"/>
    <property type="evidence" value="ECO:0007669"/>
    <property type="project" value="UniProtKB-KW"/>
</dbReference>
<dbReference type="PANTHER" id="PTHR47572">
    <property type="entry name" value="LIPOPROTEIN-RELATED"/>
    <property type="match status" value="1"/>
</dbReference>
<dbReference type="AlphaFoldDB" id="A0A5B8V1E7"/>
<name>A0A5B8V1E7_9SPHI</name>
<evidence type="ECO:0000313" key="5">
    <source>
        <dbReference type="Proteomes" id="UP000321479"/>
    </source>
</evidence>
<feature type="signal peptide" evidence="2">
    <location>
        <begin position="1"/>
        <end position="21"/>
    </location>
</feature>
<reference evidence="4 5" key="1">
    <citation type="journal article" date="2017" name="Curr. Microbiol.">
        <title>Mucilaginibacter ginsenosidivorans sp. nov., Isolated from Soil of Ginseng Field.</title>
        <authorList>
            <person name="Kim M.M."/>
            <person name="Siddiqi M.Z."/>
            <person name="Im W.T."/>
        </authorList>
    </citation>
    <scope>NUCLEOTIDE SEQUENCE [LARGE SCALE GENOMIC DNA]</scope>
    <source>
        <strain evidence="4 5">Gsoil 3017</strain>
    </source>
</reference>
<accession>A0A5B8V1E7</accession>
<dbReference type="InterPro" id="IPR013658">
    <property type="entry name" value="SGL"/>
</dbReference>
<dbReference type="EMBL" id="CP042436">
    <property type="protein sequence ID" value="QEC64376.1"/>
    <property type="molecule type" value="Genomic_DNA"/>
</dbReference>
<evidence type="ECO:0000256" key="2">
    <source>
        <dbReference type="SAM" id="SignalP"/>
    </source>
</evidence>
<evidence type="ECO:0000259" key="3">
    <source>
        <dbReference type="Pfam" id="PF08450"/>
    </source>
</evidence>
<evidence type="ECO:0000313" key="4">
    <source>
        <dbReference type="EMBL" id="QEC64376.1"/>
    </source>
</evidence>
<evidence type="ECO:0000256" key="1">
    <source>
        <dbReference type="ARBA" id="ARBA00022801"/>
    </source>
</evidence>
<keyword evidence="5" id="KW-1185">Reference proteome</keyword>
<dbReference type="Gene3D" id="2.120.10.30">
    <property type="entry name" value="TolB, C-terminal domain"/>
    <property type="match status" value="1"/>
</dbReference>
<dbReference type="Proteomes" id="UP000321479">
    <property type="component" value="Chromosome"/>
</dbReference>
<dbReference type="InterPro" id="IPR051262">
    <property type="entry name" value="SMP-30/CGR1_Lactonase"/>
</dbReference>
<protein>
    <submittedName>
        <fullName evidence="4">SMP-30/gluconolactonase/LRE family protein</fullName>
    </submittedName>
</protein>
<dbReference type="RefSeq" id="WP_147033127.1">
    <property type="nucleotide sequence ID" value="NZ_CP042436.1"/>
</dbReference>
<dbReference type="SUPFAM" id="SSF63829">
    <property type="entry name" value="Calcium-dependent phosphotriesterase"/>
    <property type="match status" value="1"/>
</dbReference>
<dbReference type="Pfam" id="PF08450">
    <property type="entry name" value="SGL"/>
    <property type="match status" value="1"/>
</dbReference>
<dbReference type="PANTHER" id="PTHR47572:SF4">
    <property type="entry name" value="LACTONASE DRP35"/>
    <property type="match status" value="1"/>
</dbReference>
<dbReference type="OrthoDB" id="241638at2"/>
<sequence>MKNVKFIIAIAAACVTAHGYAQQALFDTTERPKLIAKQFSFTEGASVDKKGNVFFTDQPNNQIWEYSTDGKLSLWMENTQRSNGTYFDAKGNLVSCADEHDRLVSISPKKKITVLVNDYNGRLMNGPNDVWVAPNGDMYITDPYYQRDWWQRKKPDLESQDVYYLPKGTHSPIMVVNDMKQPNGIVGTPDGKYLYIADIASNKTYKYTIQPDGKLADKQLFCELGSDGMTLDEQGNVYLTGKGVTIFNPSGAQVGHIDIPEPWTANLCFAGKKKDLLFITASKAVYIMQMKVRGVE</sequence>
<proteinExistence type="predicted"/>
<gene>
    <name evidence="4" type="ORF">FRZ54_17935</name>
</gene>
<keyword evidence="1" id="KW-0378">Hydrolase</keyword>